<dbReference type="Proteomes" id="UP000245081">
    <property type="component" value="Unassembled WGS sequence"/>
</dbReference>
<keyword evidence="10" id="KW-1185">Reference proteome</keyword>
<dbReference type="InterPro" id="IPR024588">
    <property type="entry name" value="YejM_N"/>
</dbReference>
<dbReference type="PIRSF" id="PIRSF004950">
    <property type="entry name" value="Mmb_sulf_HI0842"/>
    <property type="match status" value="1"/>
</dbReference>
<feature type="domain" description="Inner membrane protein YejM N-terminal" evidence="8">
    <location>
        <begin position="9"/>
        <end position="253"/>
    </location>
</feature>
<dbReference type="EMBL" id="BDOQ01000003">
    <property type="protein sequence ID" value="GBG13415.1"/>
    <property type="molecule type" value="Genomic_DNA"/>
</dbReference>
<dbReference type="InterPro" id="IPR000917">
    <property type="entry name" value="Sulfatase_N"/>
</dbReference>
<feature type="transmembrane region" description="Helical" evidence="6">
    <location>
        <begin position="80"/>
        <end position="99"/>
    </location>
</feature>
<sequence length="633" mass="70727">MSAGSSKQQTYGWYFLFVYLILLWITRDTVSFSAASTQGTAATFFLANAFLSYNTQYLLPAILLTWLANKLFSRFSGGGRWTAGVAIFLGAITTLFFYANAKLHALYGMFVNGFVVNLIVTPGGIESLGGSNATTLTFALIALGFVAVHALLLFVAKKLSDRGNLSGKGKWLVPVVALFLVSSCADRATYAYSSALGDSRILAYSEGIPYYVGVTARSLFKTLGFKVNAKQANLSVKDEGASSLNYPLHPLDFKQPAKPLNIVWLVSESLRADMLDQEIMPATWDFAQHGQRFTHHFSGGNGTRNGIFTMFTGIPGNYWESFFELNRGAPIIDVLQKQNYQMSLYTSAKFSYPEFDKTIFSKVPASELHTLESGAGWQRDRENVGNLLKFIDQRDPKRPFFTFMFFESPHARYYFPPESVIRTPYRDDINYATLSKEQLRNDIVPIKNRYINAVHHLDSQFARVFDYLKQNNLLDNTIVIVTGDHGEEFMEAGYWGHNSTISDPQVRTPMVLWVPGMVPGVHDKMTSHLDIIPTIMPMLGVTNPVEDYSVGISLLSPQKRDHVIITAWTDVGYIDDTAKITLPIGVQTSGRHVTDVHDKPLEGAEADKVFEQKQGKLLAMMKELGRYKKKANP</sequence>
<feature type="transmembrane region" description="Helical" evidence="6">
    <location>
        <begin position="42"/>
        <end position="68"/>
    </location>
</feature>
<feature type="transmembrane region" description="Helical" evidence="6">
    <location>
        <begin position="171"/>
        <end position="192"/>
    </location>
</feature>
<dbReference type="InterPro" id="IPR017850">
    <property type="entry name" value="Alkaline_phosphatase_core_sf"/>
</dbReference>
<dbReference type="SUPFAM" id="SSF53649">
    <property type="entry name" value="Alkaline phosphatase-like"/>
    <property type="match status" value="1"/>
</dbReference>
<reference evidence="9 10" key="1">
    <citation type="journal article" date="2018" name="Environ. Microbiol.">
        <title>Isolation and genomic characterization of Novimethylophilus kurashikiensis gen. nov. sp. nov., a new lanthanide-dependent methylotrophic species of Methylophilaceae.</title>
        <authorList>
            <person name="Lv H."/>
            <person name="Sahin N."/>
            <person name="Tani A."/>
        </authorList>
    </citation>
    <scope>NUCLEOTIDE SEQUENCE [LARGE SCALE GENOMIC DNA]</scope>
    <source>
        <strain evidence="9 10">La2-4</strain>
    </source>
</reference>
<organism evidence="9 10">
    <name type="scientific">Novimethylophilus kurashikiensis</name>
    <dbReference type="NCBI Taxonomy" id="1825523"/>
    <lineage>
        <taxon>Bacteria</taxon>
        <taxon>Pseudomonadati</taxon>
        <taxon>Pseudomonadota</taxon>
        <taxon>Betaproteobacteria</taxon>
        <taxon>Nitrosomonadales</taxon>
        <taxon>Methylophilaceae</taxon>
        <taxon>Novimethylophilus</taxon>
    </lineage>
</organism>
<evidence type="ECO:0000256" key="4">
    <source>
        <dbReference type="ARBA" id="ARBA00022989"/>
    </source>
</evidence>
<keyword evidence="3 6" id="KW-0812">Transmembrane</keyword>
<evidence type="ECO:0000256" key="6">
    <source>
        <dbReference type="SAM" id="Phobius"/>
    </source>
</evidence>
<evidence type="ECO:0000256" key="2">
    <source>
        <dbReference type="ARBA" id="ARBA00022475"/>
    </source>
</evidence>
<keyword evidence="4 6" id="KW-1133">Transmembrane helix</keyword>
<dbReference type="PANTHER" id="PTHR47371:SF3">
    <property type="entry name" value="PHOSPHOGLYCEROL TRANSFERASE I"/>
    <property type="match status" value="1"/>
</dbReference>
<dbReference type="PANTHER" id="PTHR47371">
    <property type="entry name" value="LIPOTEICHOIC ACID SYNTHASE"/>
    <property type="match status" value="1"/>
</dbReference>
<evidence type="ECO:0000259" key="7">
    <source>
        <dbReference type="Pfam" id="PF00884"/>
    </source>
</evidence>
<evidence type="ECO:0000256" key="1">
    <source>
        <dbReference type="ARBA" id="ARBA00004651"/>
    </source>
</evidence>
<feature type="domain" description="Sulfatase N-terminal" evidence="7">
    <location>
        <begin position="261"/>
        <end position="541"/>
    </location>
</feature>
<protein>
    <submittedName>
        <fullName evidence="9">Sulfatase</fullName>
    </submittedName>
</protein>
<comment type="subcellular location">
    <subcellularLocation>
        <location evidence="1">Cell membrane</location>
        <topology evidence="1">Multi-pass membrane protein</topology>
    </subcellularLocation>
</comment>
<dbReference type="Gene3D" id="3.40.720.10">
    <property type="entry name" value="Alkaline Phosphatase, subunit A"/>
    <property type="match status" value="1"/>
</dbReference>
<dbReference type="InterPro" id="IPR012159">
    <property type="entry name" value="YejM-like"/>
</dbReference>
<feature type="transmembrane region" description="Helical" evidence="6">
    <location>
        <begin position="137"/>
        <end position="159"/>
    </location>
</feature>
<feature type="transmembrane region" description="Helical" evidence="6">
    <location>
        <begin position="12"/>
        <end position="30"/>
    </location>
</feature>
<dbReference type="Pfam" id="PF11893">
    <property type="entry name" value="DUF3413"/>
    <property type="match status" value="1"/>
</dbReference>
<accession>A0A2R5F5I2</accession>
<dbReference type="RefSeq" id="WP_109014621.1">
    <property type="nucleotide sequence ID" value="NZ_BDOQ01000003.1"/>
</dbReference>
<evidence type="ECO:0000256" key="3">
    <source>
        <dbReference type="ARBA" id="ARBA00022692"/>
    </source>
</evidence>
<evidence type="ECO:0000313" key="9">
    <source>
        <dbReference type="EMBL" id="GBG13415.1"/>
    </source>
</evidence>
<evidence type="ECO:0000259" key="8">
    <source>
        <dbReference type="Pfam" id="PF11893"/>
    </source>
</evidence>
<proteinExistence type="predicted"/>
<dbReference type="GO" id="GO:0005886">
    <property type="term" value="C:plasma membrane"/>
    <property type="evidence" value="ECO:0007669"/>
    <property type="project" value="UniProtKB-SubCell"/>
</dbReference>
<evidence type="ECO:0000256" key="5">
    <source>
        <dbReference type="ARBA" id="ARBA00023136"/>
    </source>
</evidence>
<feature type="transmembrane region" description="Helical" evidence="6">
    <location>
        <begin position="106"/>
        <end position="125"/>
    </location>
</feature>
<evidence type="ECO:0000313" key="10">
    <source>
        <dbReference type="Proteomes" id="UP000245081"/>
    </source>
</evidence>
<name>A0A2R5F5I2_9PROT</name>
<keyword evidence="5 6" id="KW-0472">Membrane</keyword>
<comment type="caution">
    <text evidence="9">The sequence shown here is derived from an EMBL/GenBank/DDBJ whole genome shotgun (WGS) entry which is preliminary data.</text>
</comment>
<dbReference type="AlphaFoldDB" id="A0A2R5F5I2"/>
<dbReference type="CDD" id="cd16148">
    <property type="entry name" value="sulfatase_like"/>
    <property type="match status" value="1"/>
</dbReference>
<dbReference type="Pfam" id="PF00884">
    <property type="entry name" value="Sulfatase"/>
    <property type="match status" value="1"/>
</dbReference>
<dbReference type="InterPro" id="IPR050448">
    <property type="entry name" value="OpgB/LTA_synthase_biosynth"/>
</dbReference>
<dbReference type="OrthoDB" id="9766107at2"/>
<gene>
    <name evidence="9" type="ORF">NMK_0962</name>
</gene>
<keyword evidence="2" id="KW-1003">Cell membrane</keyword>